<evidence type="ECO:0000313" key="1">
    <source>
        <dbReference type="EMBL" id="CAB1458218.1"/>
    </source>
</evidence>
<feature type="non-terminal residue" evidence="1">
    <location>
        <position position="82"/>
    </location>
</feature>
<dbReference type="Proteomes" id="UP001153269">
    <property type="component" value="Unassembled WGS sequence"/>
</dbReference>
<dbReference type="AlphaFoldDB" id="A0A9N7Z7E8"/>
<reference evidence="1" key="1">
    <citation type="submission" date="2020-03" db="EMBL/GenBank/DDBJ databases">
        <authorList>
            <person name="Weist P."/>
        </authorList>
    </citation>
    <scope>NUCLEOTIDE SEQUENCE</scope>
</reference>
<gene>
    <name evidence="1" type="ORF">PLEPLA_LOCUS46048</name>
</gene>
<evidence type="ECO:0000313" key="2">
    <source>
        <dbReference type="Proteomes" id="UP001153269"/>
    </source>
</evidence>
<dbReference type="EMBL" id="CADEAL010004378">
    <property type="protein sequence ID" value="CAB1458218.1"/>
    <property type="molecule type" value="Genomic_DNA"/>
</dbReference>
<name>A0A9N7Z7E8_PLEPL</name>
<sequence>MLRCVMQLREASMTAGEWRRVATPIGTGTADVKGRSTRQSAIWGTTGAGCWTPEEQCHGANDDARAARLASRPEVIGPEDAA</sequence>
<keyword evidence="2" id="KW-1185">Reference proteome</keyword>
<protein>
    <submittedName>
        <fullName evidence="1">Uncharacterized protein</fullName>
    </submittedName>
</protein>
<organism evidence="1 2">
    <name type="scientific">Pleuronectes platessa</name>
    <name type="common">European plaice</name>
    <dbReference type="NCBI Taxonomy" id="8262"/>
    <lineage>
        <taxon>Eukaryota</taxon>
        <taxon>Metazoa</taxon>
        <taxon>Chordata</taxon>
        <taxon>Craniata</taxon>
        <taxon>Vertebrata</taxon>
        <taxon>Euteleostomi</taxon>
        <taxon>Actinopterygii</taxon>
        <taxon>Neopterygii</taxon>
        <taxon>Teleostei</taxon>
        <taxon>Neoteleostei</taxon>
        <taxon>Acanthomorphata</taxon>
        <taxon>Carangaria</taxon>
        <taxon>Pleuronectiformes</taxon>
        <taxon>Pleuronectoidei</taxon>
        <taxon>Pleuronectidae</taxon>
        <taxon>Pleuronectes</taxon>
    </lineage>
</organism>
<proteinExistence type="predicted"/>
<accession>A0A9N7Z7E8</accession>
<comment type="caution">
    <text evidence="1">The sequence shown here is derived from an EMBL/GenBank/DDBJ whole genome shotgun (WGS) entry which is preliminary data.</text>
</comment>